<dbReference type="InterPro" id="IPR011992">
    <property type="entry name" value="EF-hand-dom_pair"/>
</dbReference>
<dbReference type="SUPFAM" id="SSF81324">
    <property type="entry name" value="Voltage-gated potassium channels"/>
    <property type="match status" value="1"/>
</dbReference>
<dbReference type="Pfam" id="PF00520">
    <property type="entry name" value="Ion_trans"/>
    <property type="match status" value="1"/>
</dbReference>
<evidence type="ECO:0000256" key="5">
    <source>
        <dbReference type="ARBA" id="ARBA00022673"/>
    </source>
</evidence>
<comment type="subcellular location">
    <subcellularLocation>
        <location evidence="1">Membrane</location>
        <topology evidence="1">Multi-pass membrane protein</topology>
    </subcellularLocation>
</comment>
<dbReference type="SUPFAM" id="SSF47473">
    <property type="entry name" value="EF-hand"/>
    <property type="match status" value="1"/>
</dbReference>
<keyword evidence="11" id="KW-0406">Ion transport</keyword>
<evidence type="ECO:0000256" key="11">
    <source>
        <dbReference type="ARBA" id="ARBA00023065"/>
    </source>
</evidence>
<dbReference type="AlphaFoldDB" id="A0AAE0GH39"/>
<dbReference type="Gene3D" id="1.10.287.70">
    <property type="match status" value="1"/>
</dbReference>
<name>A0AAE0GH39_9CHLO</name>
<keyword evidence="10 14" id="KW-1133">Transmembrane helix</keyword>
<evidence type="ECO:0000256" key="1">
    <source>
        <dbReference type="ARBA" id="ARBA00004141"/>
    </source>
</evidence>
<evidence type="ECO:0000256" key="12">
    <source>
        <dbReference type="ARBA" id="ARBA00023136"/>
    </source>
</evidence>
<proteinExistence type="inferred from homology"/>
<dbReference type="PROSITE" id="PS50222">
    <property type="entry name" value="EF_HAND_2"/>
    <property type="match status" value="1"/>
</dbReference>
<dbReference type="Proteomes" id="UP001190700">
    <property type="component" value="Unassembled WGS sequence"/>
</dbReference>
<feature type="transmembrane region" description="Helical" evidence="14">
    <location>
        <begin position="288"/>
        <end position="314"/>
    </location>
</feature>
<keyword evidence="13" id="KW-0407">Ion channel</keyword>
<keyword evidence="7" id="KW-0677">Repeat</keyword>
<evidence type="ECO:0000313" key="16">
    <source>
        <dbReference type="EMBL" id="KAK3277933.1"/>
    </source>
</evidence>
<evidence type="ECO:0000256" key="6">
    <source>
        <dbReference type="ARBA" id="ARBA00022692"/>
    </source>
</evidence>
<protein>
    <recommendedName>
        <fullName evidence="15">EF-hand domain-containing protein</fullName>
    </recommendedName>
</protein>
<gene>
    <name evidence="16" type="ORF">CYMTET_14093</name>
</gene>
<evidence type="ECO:0000256" key="9">
    <source>
        <dbReference type="ARBA" id="ARBA00022882"/>
    </source>
</evidence>
<feature type="transmembrane region" description="Helical" evidence="14">
    <location>
        <begin position="221"/>
        <end position="244"/>
    </location>
</feature>
<evidence type="ECO:0000256" key="10">
    <source>
        <dbReference type="ARBA" id="ARBA00022989"/>
    </source>
</evidence>
<keyword evidence="5" id="KW-0107">Calcium channel</keyword>
<dbReference type="GO" id="GO:0005509">
    <property type="term" value="F:calcium ion binding"/>
    <property type="evidence" value="ECO:0007669"/>
    <property type="project" value="InterPro"/>
</dbReference>
<keyword evidence="9" id="KW-0851">Voltage-gated channel</keyword>
<keyword evidence="8" id="KW-0106">Calcium</keyword>
<sequence>MTDALVSTLFGVQLTALDGPVKRANLAAMMVQDAQEGVFREELEYPANVRGRLLYVLHSRLRYVRLLALATLICLYCYQTPAWCSNFEPFPGAIHVGGCSFERSSTLTATEASGAGAPPAEEPMIPVSGVALATGTRLTLESFGLAVLAFDSLLEFSVTGPTSGARFRLASLALLCGNLMLDMTFTPPWSLSPYLHVALVGLYDHTIANSFRRTLLHILPALLEVLSTLVAFLVCAAWLGAALFGDLEAGKESFGSFGEALYNMFITLTGANYPDIKQALFAYSRWTYLYFLGFLLVGVFLFMNLVLATVYNVYTDRLKADTLHFHSQRRAGLRSAFRVLSGSDGLVDFEELGAMLSSLGETGSVSAVVRQRIDVYFAALDRDNTGALSEVEFAKLCDIFQYKLRARGLPSARHLCRGAGLRPLVAAAVTHPHFEKLVDAVLVLNGLVILYESSQDIKNNETAASTAMWGAVEISFALLYLAEMSAKARPAASAQQGRARACPAPQARACGSQCNGEQQPF</sequence>
<dbReference type="InterPro" id="IPR002048">
    <property type="entry name" value="EF_hand_dom"/>
</dbReference>
<dbReference type="PANTHER" id="PTHR46988:SF2">
    <property type="entry name" value="TWO PORE CALCIUM CHANNEL PROTEIN 1"/>
    <property type="match status" value="1"/>
</dbReference>
<evidence type="ECO:0000256" key="2">
    <source>
        <dbReference type="ARBA" id="ARBA00009286"/>
    </source>
</evidence>
<evidence type="ECO:0000256" key="8">
    <source>
        <dbReference type="ARBA" id="ARBA00022837"/>
    </source>
</evidence>
<dbReference type="EMBL" id="LGRX02005753">
    <property type="protein sequence ID" value="KAK3277933.1"/>
    <property type="molecule type" value="Genomic_DNA"/>
</dbReference>
<dbReference type="PANTHER" id="PTHR46988">
    <property type="entry name" value="TWO PORE CALCIUM CHANNEL PROTEIN 1"/>
    <property type="match status" value="1"/>
</dbReference>
<comment type="subunit">
    <text evidence="3">Homodimer.</text>
</comment>
<evidence type="ECO:0000259" key="15">
    <source>
        <dbReference type="PROSITE" id="PS50222"/>
    </source>
</evidence>
<evidence type="ECO:0000256" key="4">
    <source>
        <dbReference type="ARBA" id="ARBA00022448"/>
    </source>
</evidence>
<evidence type="ECO:0000313" key="17">
    <source>
        <dbReference type="Proteomes" id="UP001190700"/>
    </source>
</evidence>
<dbReference type="InterPro" id="IPR005821">
    <property type="entry name" value="Ion_trans_dom"/>
</dbReference>
<dbReference type="InterPro" id="IPR018247">
    <property type="entry name" value="EF_Hand_1_Ca_BS"/>
</dbReference>
<dbReference type="InterPro" id="IPR044581">
    <property type="entry name" value="TPC1_plant"/>
</dbReference>
<dbReference type="Gene3D" id="1.10.238.10">
    <property type="entry name" value="EF-hand"/>
    <property type="match status" value="1"/>
</dbReference>
<comment type="caution">
    <text evidence="16">The sequence shown here is derived from an EMBL/GenBank/DDBJ whole genome shotgun (WGS) entry which is preliminary data.</text>
</comment>
<accession>A0AAE0GH39</accession>
<evidence type="ECO:0000256" key="14">
    <source>
        <dbReference type="SAM" id="Phobius"/>
    </source>
</evidence>
<dbReference type="GO" id="GO:0034702">
    <property type="term" value="C:monoatomic ion channel complex"/>
    <property type="evidence" value="ECO:0007669"/>
    <property type="project" value="UniProtKB-KW"/>
</dbReference>
<keyword evidence="17" id="KW-1185">Reference proteome</keyword>
<dbReference type="CDD" id="cd00051">
    <property type="entry name" value="EFh"/>
    <property type="match status" value="1"/>
</dbReference>
<evidence type="ECO:0000256" key="13">
    <source>
        <dbReference type="ARBA" id="ARBA00023303"/>
    </source>
</evidence>
<comment type="similarity">
    <text evidence="2">Belongs to the calcium channel alpha-1 subunit (TC 1.A.1.11) family. Two pore calcium channel subfamily.</text>
</comment>
<reference evidence="16 17" key="1">
    <citation type="journal article" date="2015" name="Genome Biol. Evol.">
        <title>Comparative Genomics of a Bacterivorous Green Alga Reveals Evolutionary Causalities and Consequences of Phago-Mixotrophic Mode of Nutrition.</title>
        <authorList>
            <person name="Burns J.A."/>
            <person name="Paasch A."/>
            <person name="Narechania A."/>
            <person name="Kim E."/>
        </authorList>
    </citation>
    <scope>NUCLEOTIDE SEQUENCE [LARGE SCALE GENOMIC DNA]</scope>
    <source>
        <strain evidence="16 17">PLY_AMNH</strain>
    </source>
</reference>
<keyword evidence="12 14" id="KW-0472">Membrane</keyword>
<evidence type="ECO:0000256" key="3">
    <source>
        <dbReference type="ARBA" id="ARBA00011738"/>
    </source>
</evidence>
<keyword evidence="5" id="KW-0109">Calcium transport</keyword>
<organism evidence="16 17">
    <name type="scientific">Cymbomonas tetramitiformis</name>
    <dbReference type="NCBI Taxonomy" id="36881"/>
    <lineage>
        <taxon>Eukaryota</taxon>
        <taxon>Viridiplantae</taxon>
        <taxon>Chlorophyta</taxon>
        <taxon>Pyramimonadophyceae</taxon>
        <taxon>Pyramimonadales</taxon>
        <taxon>Pyramimonadaceae</taxon>
        <taxon>Cymbomonas</taxon>
    </lineage>
</organism>
<dbReference type="PROSITE" id="PS00018">
    <property type="entry name" value="EF_HAND_1"/>
    <property type="match status" value="1"/>
</dbReference>
<evidence type="ECO:0000256" key="7">
    <source>
        <dbReference type="ARBA" id="ARBA00022737"/>
    </source>
</evidence>
<feature type="domain" description="EF-hand" evidence="15">
    <location>
        <begin position="368"/>
        <end position="403"/>
    </location>
</feature>
<keyword evidence="4" id="KW-0813">Transport</keyword>
<keyword evidence="6 14" id="KW-0812">Transmembrane</keyword>
<dbReference type="GO" id="GO:0005245">
    <property type="term" value="F:voltage-gated calcium channel activity"/>
    <property type="evidence" value="ECO:0007669"/>
    <property type="project" value="InterPro"/>
</dbReference>